<feature type="domain" description="RNA polymerase sigma-70 region 2" evidence="7">
    <location>
        <begin position="32"/>
        <end position="96"/>
    </location>
</feature>
<evidence type="ECO:0000256" key="1">
    <source>
        <dbReference type="ARBA" id="ARBA00010641"/>
    </source>
</evidence>
<sequence length="191" mass="20850">MVGRLTGRSPRARAPVPGPVEALEAFEARAAYAAHGAELYRFALRQLGDDGAAQDVVQEVFLRAWRAADSYDPQLAGLRTWLFAIARNVVVDEARRFAVRPWQRALDGDAGHDVPVDVGLDETLVDAWVVEEALGRLGTDHRVAIVQTHLLGRPHGEVAAELGIPVGTLRSRVFYGLKALRLALEEMGVEP</sequence>
<proteinExistence type="inferred from homology"/>
<dbReference type="InterPro" id="IPR014284">
    <property type="entry name" value="RNA_pol_sigma-70_dom"/>
</dbReference>
<dbReference type="NCBIfam" id="TIGR02937">
    <property type="entry name" value="sigma70-ECF"/>
    <property type="match status" value="1"/>
</dbReference>
<dbReference type="OrthoDB" id="9811152at2"/>
<keyword evidence="5 6" id="KW-0804">Transcription</keyword>
<dbReference type="InterPro" id="IPR007627">
    <property type="entry name" value="RNA_pol_sigma70_r2"/>
</dbReference>
<dbReference type="GO" id="GO:0016987">
    <property type="term" value="F:sigma factor activity"/>
    <property type="evidence" value="ECO:0007669"/>
    <property type="project" value="UniProtKB-KW"/>
</dbReference>
<dbReference type="GO" id="GO:0006352">
    <property type="term" value="P:DNA-templated transcription initiation"/>
    <property type="evidence" value="ECO:0007669"/>
    <property type="project" value="InterPro"/>
</dbReference>
<dbReference type="Pfam" id="PF04542">
    <property type="entry name" value="Sigma70_r2"/>
    <property type="match status" value="1"/>
</dbReference>
<protein>
    <recommendedName>
        <fullName evidence="6">RNA polymerase sigma factor</fullName>
    </recommendedName>
</protein>
<dbReference type="InterPro" id="IPR013249">
    <property type="entry name" value="RNA_pol_sigma70_r4_t2"/>
</dbReference>
<dbReference type="GO" id="GO:0006950">
    <property type="term" value="P:response to stress"/>
    <property type="evidence" value="ECO:0007669"/>
    <property type="project" value="UniProtKB-ARBA"/>
</dbReference>
<dbReference type="InterPro" id="IPR039425">
    <property type="entry name" value="RNA_pol_sigma-70-like"/>
</dbReference>
<dbReference type="Pfam" id="PF08281">
    <property type="entry name" value="Sigma70_r4_2"/>
    <property type="match status" value="1"/>
</dbReference>
<evidence type="ECO:0000256" key="5">
    <source>
        <dbReference type="ARBA" id="ARBA00023163"/>
    </source>
</evidence>
<name>A0A1G4YPZ1_9ACTN</name>
<organism evidence="9 10">
    <name type="scientific">Klenkia marina</name>
    <dbReference type="NCBI Taxonomy" id="1960309"/>
    <lineage>
        <taxon>Bacteria</taxon>
        <taxon>Bacillati</taxon>
        <taxon>Actinomycetota</taxon>
        <taxon>Actinomycetes</taxon>
        <taxon>Geodermatophilales</taxon>
        <taxon>Geodermatophilaceae</taxon>
        <taxon>Klenkia</taxon>
    </lineage>
</organism>
<feature type="domain" description="RNA polymerase sigma factor 70 region 4 type 2" evidence="8">
    <location>
        <begin position="130"/>
        <end position="180"/>
    </location>
</feature>
<keyword evidence="10" id="KW-1185">Reference proteome</keyword>
<dbReference type="Gene3D" id="1.10.10.10">
    <property type="entry name" value="Winged helix-like DNA-binding domain superfamily/Winged helix DNA-binding domain"/>
    <property type="match status" value="1"/>
</dbReference>
<evidence type="ECO:0000256" key="3">
    <source>
        <dbReference type="ARBA" id="ARBA00023082"/>
    </source>
</evidence>
<evidence type="ECO:0000256" key="4">
    <source>
        <dbReference type="ARBA" id="ARBA00023125"/>
    </source>
</evidence>
<evidence type="ECO:0000313" key="9">
    <source>
        <dbReference type="EMBL" id="SCX55483.1"/>
    </source>
</evidence>
<dbReference type="PROSITE" id="PS01063">
    <property type="entry name" value="SIGMA70_ECF"/>
    <property type="match status" value="1"/>
</dbReference>
<dbReference type="InterPro" id="IPR000838">
    <property type="entry name" value="RNA_pol_sigma70_ECF_CS"/>
</dbReference>
<dbReference type="GO" id="GO:0003677">
    <property type="term" value="F:DNA binding"/>
    <property type="evidence" value="ECO:0007669"/>
    <property type="project" value="UniProtKB-KW"/>
</dbReference>
<evidence type="ECO:0000313" key="10">
    <source>
        <dbReference type="Proteomes" id="UP000198981"/>
    </source>
</evidence>
<keyword evidence="4 6" id="KW-0238">DNA-binding</keyword>
<accession>A0A1G4YPZ1</accession>
<dbReference type="EMBL" id="FMUH01000005">
    <property type="protein sequence ID" value="SCX55483.1"/>
    <property type="molecule type" value="Genomic_DNA"/>
</dbReference>
<keyword evidence="2 6" id="KW-0805">Transcription regulation</keyword>
<gene>
    <name evidence="9" type="ORF">SAMN03159343_3291</name>
</gene>
<evidence type="ECO:0000256" key="6">
    <source>
        <dbReference type="RuleBase" id="RU000716"/>
    </source>
</evidence>
<dbReference type="InterPro" id="IPR013325">
    <property type="entry name" value="RNA_pol_sigma_r2"/>
</dbReference>
<dbReference type="SUPFAM" id="SSF88946">
    <property type="entry name" value="Sigma2 domain of RNA polymerase sigma factors"/>
    <property type="match status" value="1"/>
</dbReference>
<comment type="similarity">
    <text evidence="1 6">Belongs to the sigma-70 factor family. ECF subfamily.</text>
</comment>
<dbReference type="InterPro" id="IPR013324">
    <property type="entry name" value="RNA_pol_sigma_r3/r4-like"/>
</dbReference>
<dbReference type="Gene3D" id="1.10.1740.10">
    <property type="match status" value="1"/>
</dbReference>
<dbReference type="Proteomes" id="UP000198981">
    <property type="component" value="Unassembled WGS sequence"/>
</dbReference>
<dbReference type="AlphaFoldDB" id="A0A1G4YPZ1"/>
<dbReference type="CDD" id="cd06171">
    <property type="entry name" value="Sigma70_r4"/>
    <property type="match status" value="1"/>
</dbReference>
<dbReference type="STRING" id="1960309.SAMN03159343_3291"/>
<dbReference type="PANTHER" id="PTHR43133:SF62">
    <property type="entry name" value="RNA POLYMERASE SIGMA FACTOR SIGZ"/>
    <property type="match status" value="1"/>
</dbReference>
<keyword evidence="3 6" id="KW-0731">Sigma factor</keyword>
<reference evidence="10" key="1">
    <citation type="submission" date="2016-10" db="EMBL/GenBank/DDBJ databases">
        <authorList>
            <person name="Varghese N."/>
            <person name="Submissions S."/>
        </authorList>
    </citation>
    <scope>NUCLEOTIDE SEQUENCE [LARGE SCALE GENOMIC DNA]</scope>
    <source>
        <strain evidence="10">DSM 45722</strain>
    </source>
</reference>
<evidence type="ECO:0000259" key="7">
    <source>
        <dbReference type="Pfam" id="PF04542"/>
    </source>
</evidence>
<dbReference type="InterPro" id="IPR036388">
    <property type="entry name" value="WH-like_DNA-bd_sf"/>
</dbReference>
<evidence type="ECO:0000259" key="8">
    <source>
        <dbReference type="Pfam" id="PF08281"/>
    </source>
</evidence>
<dbReference type="PANTHER" id="PTHR43133">
    <property type="entry name" value="RNA POLYMERASE ECF-TYPE SIGMA FACTO"/>
    <property type="match status" value="1"/>
</dbReference>
<dbReference type="SUPFAM" id="SSF88659">
    <property type="entry name" value="Sigma3 and sigma4 domains of RNA polymerase sigma factors"/>
    <property type="match status" value="1"/>
</dbReference>
<evidence type="ECO:0000256" key="2">
    <source>
        <dbReference type="ARBA" id="ARBA00023015"/>
    </source>
</evidence>